<dbReference type="GO" id="GO:0007064">
    <property type="term" value="P:mitotic sister chromatid cohesion"/>
    <property type="evidence" value="ECO:0007669"/>
    <property type="project" value="TreeGrafter"/>
</dbReference>
<dbReference type="Gene3D" id="1.10.10.580">
    <property type="entry name" value="Structural maintenance of chromosome 1. Chain E"/>
    <property type="match status" value="1"/>
</dbReference>
<dbReference type="InterPro" id="IPR036390">
    <property type="entry name" value="WH_DNA-bd_sf"/>
</dbReference>
<dbReference type="InterPro" id="IPR023093">
    <property type="entry name" value="ScpA-like_C"/>
</dbReference>
<dbReference type="AlphaFoldDB" id="A0A9P6EI45"/>
<feature type="compositionally biased region" description="Low complexity" evidence="4">
    <location>
        <begin position="543"/>
        <end position="552"/>
    </location>
</feature>
<dbReference type="Pfam" id="PF04824">
    <property type="entry name" value="Rad21_Rec8"/>
    <property type="match status" value="1"/>
</dbReference>
<dbReference type="GO" id="GO:1990414">
    <property type="term" value="P:replication-born double-strand break repair via sister chromatid exchange"/>
    <property type="evidence" value="ECO:0007669"/>
    <property type="project" value="TreeGrafter"/>
</dbReference>
<dbReference type="GO" id="GO:0030892">
    <property type="term" value="C:mitotic cohesin complex"/>
    <property type="evidence" value="ECO:0007669"/>
    <property type="project" value="TreeGrafter"/>
</dbReference>
<dbReference type="InterPro" id="IPR039781">
    <property type="entry name" value="Rad21/Rec8-like"/>
</dbReference>
<gene>
    <name evidence="7" type="ORF">CPB83DRAFT_790471</name>
</gene>
<name>A0A9P6EI45_9AGAR</name>
<evidence type="ECO:0000259" key="6">
    <source>
        <dbReference type="Pfam" id="PF04825"/>
    </source>
</evidence>
<comment type="subcellular location">
    <subcellularLocation>
        <location evidence="1">Nucleus</location>
    </subcellularLocation>
</comment>
<dbReference type="Proteomes" id="UP000807306">
    <property type="component" value="Unassembled WGS sequence"/>
</dbReference>
<feature type="compositionally biased region" description="Polar residues" evidence="4">
    <location>
        <begin position="285"/>
        <end position="296"/>
    </location>
</feature>
<dbReference type="SUPFAM" id="SSF46785">
    <property type="entry name" value="Winged helix' DNA-binding domain"/>
    <property type="match status" value="1"/>
</dbReference>
<keyword evidence="8" id="KW-1185">Reference proteome</keyword>
<evidence type="ECO:0000256" key="1">
    <source>
        <dbReference type="ARBA" id="ARBA00004123"/>
    </source>
</evidence>
<organism evidence="7 8">
    <name type="scientific">Crepidotus variabilis</name>
    <dbReference type="NCBI Taxonomy" id="179855"/>
    <lineage>
        <taxon>Eukaryota</taxon>
        <taxon>Fungi</taxon>
        <taxon>Dikarya</taxon>
        <taxon>Basidiomycota</taxon>
        <taxon>Agaricomycotina</taxon>
        <taxon>Agaricomycetes</taxon>
        <taxon>Agaricomycetidae</taxon>
        <taxon>Agaricales</taxon>
        <taxon>Agaricineae</taxon>
        <taxon>Crepidotaceae</taxon>
        <taxon>Crepidotus</taxon>
    </lineage>
</organism>
<keyword evidence="3" id="KW-0539">Nucleus</keyword>
<feature type="domain" description="Rad21/Rec8-like protein N-terminal" evidence="6">
    <location>
        <begin position="1"/>
        <end position="101"/>
    </location>
</feature>
<dbReference type="PANTHER" id="PTHR12585:SF69">
    <property type="entry name" value="FI11703P"/>
    <property type="match status" value="1"/>
</dbReference>
<evidence type="ECO:0000256" key="4">
    <source>
        <dbReference type="SAM" id="MobiDB-lite"/>
    </source>
</evidence>
<dbReference type="OrthoDB" id="10071381at2759"/>
<dbReference type="PANTHER" id="PTHR12585">
    <property type="entry name" value="SCC1 / RAD21 FAMILY MEMBER"/>
    <property type="match status" value="1"/>
</dbReference>
<feature type="domain" description="Rad21/Rec8-like protein C-terminal eukaryotic" evidence="5">
    <location>
        <begin position="594"/>
        <end position="645"/>
    </location>
</feature>
<comment type="similarity">
    <text evidence="2">Belongs to the rad21 family.</text>
</comment>
<dbReference type="EMBL" id="MU157847">
    <property type="protein sequence ID" value="KAF9529330.1"/>
    <property type="molecule type" value="Genomic_DNA"/>
</dbReference>
<evidence type="ECO:0000256" key="3">
    <source>
        <dbReference type="ARBA" id="ARBA00023242"/>
    </source>
</evidence>
<dbReference type="Pfam" id="PF04825">
    <property type="entry name" value="Rad21_Rec8_N"/>
    <property type="match status" value="1"/>
</dbReference>
<reference evidence="7" key="1">
    <citation type="submission" date="2020-11" db="EMBL/GenBank/DDBJ databases">
        <authorList>
            <consortium name="DOE Joint Genome Institute"/>
            <person name="Ahrendt S."/>
            <person name="Riley R."/>
            <person name="Andreopoulos W."/>
            <person name="Labutti K."/>
            <person name="Pangilinan J."/>
            <person name="Ruiz-Duenas F.J."/>
            <person name="Barrasa J.M."/>
            <person name="Sanchez-Garcia M."/>
            <person name="Camarero S."/>
            <person name="Miyauchi S."/>
            <person name="Serrano A."/>
            <person name="Linde D."/>
            <person name="Babiker R."/>
            <person name="Drula E."/>
            <person name="Ayuso-Fernandez I."/>
            <person name="Pacheco R."/>
            <person name="Padilla G."/>
            <person name="Ferreira P."/>
            <person name="Barriuso J."/>
            <person name="Kellner H."/>
            <person name="Castanera R."/>
            <person name="Alfaro M."/>
            <person name="Ramirez L."/>
            <person name="Pisabarro A.G."/>
            <person name="Kuo A."/>
            <person name="Tritt A."/>
            <person name="Lipzen A."/>
            <person name="He G."/>
            <person name="Yan M."/>
            <person name="Ng V."/>
            <person name="Cullen D."/>
            <person name="Martin F."/>
            <person name="Rosso M.-N."/>
            <person name="Henrissat B."/>
            <person name="Hibbett D."/>
            <person name="Martinez A.T."/>
            <person name="Grigoriev I.V."/>
        </authorList>
    </citation>
    <scope>NUCLEOTIDE SEQUENCE</scope>
    <source>
        <strain evidence="7">CBS 506.95</strain>
    </source>
</reference>
<feature type="region of interest" description="Disordered" evidence="4">
    <location>
        <begin position="268"/>
        <end position="314"/>
    </location>
</feature>
<evidence type="ECO:0000259" key="5">
    <source>
        <dbReference type="Pfam" id="PF04824"/>
    </source>
</evidence>
<feature type="region of interest" description="Disordered" evidence="4">
    <location>
        <begin position="508"/>
        <end position="567"/>
    </location>
</feature>
<evidence type="ECO:0000256" key="2">
    <source>
        <dbReference type="ARBA" id="ARBA00009870"/>
    </source>
</evidence>
<dbReference type="InterPro" id="IPR006909">
    <property type="entry name" value="Rad21/Rec8_C_eu"/>
</dbReference>
<dbReference type="GO" id="GO:0003682">
    <property type="term" value="F:chromatin binding"/>
    <property type="evidence" value="ECO:0007669"/>
    <property type="project" value="TreeGrafter"/>
</dbReference>
<feature type="compositionally biased region" description="Basic and acidic residues" evidence="4">
    <location>
        <begin position="508"/>
        <end position="517"/>
    </location>
</feature>
<feature type="region of interest" description="Disordered" evidence="4">
    <location>
        <begin position="426"/>
        <end position="445"/>
    </location>
</feature>
<protein>
    <submittedName>
        <fullName evidence="7">Rec8 like protein-domain-containing protein</fullName>
    </submittedName>
</protein>
<evidence type="ECO:0000313" key="7">
    <source>
        <dbReference type="EMBL" id="KAF9529330.1"/>
    </source>
</evidence>
<proteinExistence type="inferred from homology"/>
<dbReference type="GO" id="GO:0005634">
    <property type="term" value="C:nucleus"/>
    <property type="evidence" value="ECO:0007669"/>
    <property type="project" value="UniProtKB-SubCell"/>
</dbReference>
<sequence length="664" mass="72845">MFYSEAILSRRGALGRVWLAAHMERKLSKSQTLQTDIEKSVDAIMGQEIELMALRLSGQLLLGVVRIYSRKAKYLLDDCNEALLKIKMAFRPGVVDLTEEQLTVNKTTITLQTNGVVLDLLMPDIDWDMDFEDRPIQRQGHHQAHVDDITLRIADDFQLGARDAFEIGPSDGIESNDFNGIDIDFDWGGEAIGQSGQGSVDGSVGVGRDAPIGLDSMGPDIAFSEHGFGPEFDALSYRSKSREASAPPFDLPMDIDLPEAGDFNLEDIGIGFDDIPPLDEREKTPGQTRSSSRASSPLTELPATPPPLDLVDPIVNLEPGTAEKPEKAKRKPKDKKQIIDSVTELQTEAANNRGRAANLANPLNTDTTIITTKQQFLPRSSVVIRLLEIREDPVGYFLSSKGGSGFSSAPPGLIPELAELFTRSAPVPAPSSKRRAAATEEISSKRSRIDEDIEVARRADSMAPSVGMNLDANQPPMDVTFEFDDQTGQMDDFELGIPEINQGVEARAKSVLSDRSRLSSVGPGGDFEDRVTDSSCPVAVFDSQPSQTQSSQAPDREEEIDIPENEKGYSKNTLKALNLIRRELQPSPENAPAKVLSFQQMTTKASRRAASSFFFELLVLGTRDCIHVNQPSSFSDINVGAKPRLWEQQQQHSNFDRASEPPII</sequence>
<comment type="caution">
    <text evidence="7">The sequence shown here is derived from an EMBL/GenBank/DDBJ whole genome shotgun (WGS) entry which is preliminary data.</text>
</comment>
<accession>A0A9P6EI45</accession>
<dbReference type="InterPro" id="IPR006910">
    <property type="entry name" value="Rad21_Rec8_N"/>
</dbReference>
<evidence type="ECO:0000313" key="8">
    <source>
        <dbReference type="Proteomes" id="UP000807306"/>
    </source>
</evidence>